<evidence type="ECO:0000256" key="5">
    <source>
        <dbReference type="ARBA" id="ARBA00022927"/>
    </source>
</evidence>
<name>A0A2K1INJ7_PHYPA</name>
<dbReference type="InParanoid" id="A0A2K1INJ7"/>
<dbReference type="FunCoup" id="A0A2K1INJ7">
    <property type="interactions" value="4544"/>
</dbReference>
<evidence type="ECO:0000256" key="6">
    <source>
        <dbReference type="ARBA" id="ARBA00023034"/>
    </source>
</evidence>
<evidence type="ECO:0000256" key="3">
    <source>
        <dbReference type="ARBA" id="ARBA00020978"/>
    </source>
</evidence>
<dbReference type="PANTHER" id="PTHR31658:SF0">
    <property type="entry name" value="CONSERVED OLIGOMERIC GOLGI COMPLEX SUBUNIT 1"/>
    <property type="match status" value="1"/>
</dbReference>
<comment type="subcellular location">
    <subcellularLocation>
        <location evidence="1">Golgi apparatus membrane</location>
        <topology evidence="1">Peripheral membrane protein</topology>
    </subcellularLocation>
</comment>
<dbReference type="PANTHER" id="PTHR31658">
    <property type="entry name" value="CONSERVED OLIGOMERIC GOLGI COMPLEX SUBUNIT 1"/>
    <property type="match status" value="1"/>
</dbReference>
<reference evidence="9 11" key="2">
    <citation type="journal article" date="2018" name="Plant J.">
        <title>The Physcomitrella patens chromosome-scale assembly reveals moss genome structure and evolution.</title>
        <authorList>
            <person name="Lang D."/>
            <person name="Ullrich K.K."/>
            <person name="Murat F."/>
            <person name="Fuchs J."/>
            <person name="Jenkins J."/>
            <person name="Haas F.B."/>
            <person name="Piednoel M."/>
            <person name="Gundlach H."/>
            <person name="Van Bel M."/>
            <person name="Meyberg R."/>
            <person name="Vives C."/>
            <person name="Morata J."/>
            <person name="Symeonidi A."/>
            <person name="Hiss M."/>
            <person name="Muchero W."/>
            <person name="Kamisugi Y."/>
            <person name="Saleh O."/>
            <person name="Blanc G."/>
            <person name="Decker E.L."/>
            <person name="van Gessel N."/>
            <person name="Grimwood J."/>
            <person name="Hayes R.D."/>
            <person name="Graham S.W."/>
            <person name="Gunter L.E."/>
            <person name="McDaniel S.F."/>
            <person name="Hoernstein S.N.W."/>
            <person name="Larsson A."/>
            <person name="Li F.W."/>
            <person name="Perroud P.F."/>
            <person name="Phillips J."/>
            <person name="Ranjan P."/>
            <person name="Rokshar D.S."/>
            <person name="Rothfels C.J."/>
            <person name="Schneider L."/>
            <person name="Shu S."/>
            <person name="Stevenson D.W."/>
            <person name="Thummler F."/>
            <person name="Tillich M."/>
            <person name="Villarreal Aguilar J.C."/>
            <person name="Widiez T."/>
            <person name="Wong G.K."/>
            <person name="Wymore A."/>
            <person name="Zhang Y."/>
            <person name="Zimmer A.D."/>
            <person name="Quatrano R.S."/>
            <person name="Mayer K.F.X."/>
            <person name="Goodstein D."/>
            <person name="Casacuberta J.M."/>
            <person name="Vandepoele K."/>
            <person name="Reski R."/>
            <person name="Cuming A.C."/>
            <person name="Tuskan G.A."/>
            <person name="Maumus F."/>
            <person name="Salse J."/>
            <person name="Schmutz J."/>
            <person name="Rensing S.A."/>
        </authorList>
    </citation>
    <scope>NUCLEOTIDE SEQUENCE [LARGE SCALE GENOMIC DNA]</scope>
    <source>
        <strain evidence="10 11">cv. Gransden 2004</strain>
    </source>
</reference>
<sequence>MQQGFEDLNRSVSVSVSPPAADLERKRRERLYEVGSRVKYLVDTAEKIWGCLDDHLHLKSAERYLRVKEVHSLLTEIGVKDELLGRFPLLRQQWPLIERFRVQISKRSKDRLQEPGLSVRDYDVALAGCGITGELNWSQIFTLFLESRKLWVRSHLRACVQENNFGKNGGEGNSMADVAGSICKVLHMIQTSLYYSDEKLVPKAGASGNVLQELDLSSNGKLQFKSGSVESEWDGDARFFFIPEVTNVKDKVDESLNLILRDLLSFLQGSHVLMRTDSLAPYLQEQCFKWMADVVKVLEARVLMLSENMSKATKEASTQTTAEDPKHALKSNSQGIPVSRAGFDSHSLKSGNFPRVVEQALFLGRLTAAVGEHSISLPLLLGSPTSWTANETALQEGVVAVAAHNSDDGATKLRELQRSLRQQSIAVHRMWVRWSTDCLASTLLRDLHQDECLSTLTPLKIGGHVLDRAVSEMFVWELLEKVLSIYEKFISHPSLMNSRVSEKGVLQLLFDVKFLSDVLSGGQEVHVENIDAVGTDNLASSSPLKQTTLKAAISRKRWIQKLLDDLHGHIDPIDWATYESYLMEQERRYYKSCAVLFGSLIQLKRVHTDVALKPLSTSETNTLNMSATVPRFTYLPISAPLFSVTKSSPLRSRRSSSQENDSLWRASMHSDDASMFSYSEAASQNSQGSAKLLQQLMGVGTKFGQSTFGKLLSDSQVGRFKDKSAAAISTFGNMFPKQAAGLFSSLGSAMKHDSRDTVYY</sequence>
<dbReference type="EMBL" id="ABEU02000022">
    <property type="protein sequence ID" value="PNR30840.1"/>
    <property type="molecule type" value="Genomic_DNA"/>
</dbReference>
<keyword evidence="11" id="KW-1185">Reference proteome</keyword>
<dbReference type="Gramene" id="Pp3c22_14630V3.1">
    <property type="protein sequence ID" value="Pp3c22_14630V3.1"/>
    <property type="gene ID" value="Pp3c22_14630"/>
</dbReference>
<feature type="region of interest" description="Disordered" evidence="8">
    <location>
        <begin position="314"/>
        <end position="337"/>
    </location>
</feature>
<keyword evidence="4" id="KW-0813">Transport</keyword>
<reference evidence="9 11" key="1">
    <citation type="journal article" date="2008" name="Science">
        <title>The Physcomitrella genome reveals evolutionary insights into the conquest of land by plants.</title>
        <authorList>
            <person name="Rensing S."/>
            <person name="Lang D."/>
            <person name="Zimmer A."/>
            <person name="Terry A."/>
            <person name="Salamov A."/>
            <person name="Shapiro H."/>
            <person name="Nishiyama T."/>
            <person name="Perroud P.-F."/>
            <person name="Lindquist E."/>
            <person name="Kamisugi Y."/>
            <person name="Tanahashi T."/>
            <person name="Sakakibara K."/>
            <person name="Fujita T."/>
            <person name="Oishi K."/>
            <person name="Shin-I T."/>
            <person name="Kuroki Y."/>
            <person name="Toyoda A."/>
            <person name="Suzuki Y."/>
            <person name="Hashimoto A."/>
            <person name="Yamaguchi K."/>
            <person name="Sugano A."/>
            <person name="Kohara Y."/>
            <person name="Fujiyama A."/>
            <person name="Anterola A."/>
            <person name="Aoki S."/>
            <person name="Ashton N."/>
            <person name="Barbazuk W.B."/>
            <person name="Barker E."/>
            <person name="Bennetzen J."/>
            <person name="Bezanilla M."/>
            <person name="Blankenship R."/>
            <person name="Cho S.H."/>
            <person name="Dutcher S."/>
            <person name="Estelle M."/>
            <person name="Fawcett J.A."/>
            <person name="Gundlach H."/>
            <person name="Hanada K."/>
            <person name="Heyl A."/>
            <person name="Hicks K.A."/>
            <person name="Hugh J."/>
            <person name="Lohr M."/>
            <person name="Mayer K."/>
            <person name="Melkozernov A."/>
            <person name="Murata T."/>
            <person name="Nelson D."/>
            <person name="Pils B."/>
            <person name="Prigge M."/>
            <person name="Reiss B."/>
            <person name="Renner T."/>
            <person name="Rombauts S."/>
            <person name="Rushton P."/>
            <person name="Sanderfoot A."/>
            <person name="Schween G."/>
            <person name="Shiu S.-H."/>
            <person name="Stueber K."/>
            <person name="Theodoulou F.L."/>
            <person name="Tu H."/>
            <person name="Van de Peer Y."/>
            <person name="Verrier P.J."/>
            <person name="Waters E."/>
            <person name="Wood A."/>
            <person name="Yang L."/>
            <person name="Cove D."/>
            <person name="Cuming A."/>
            <person name="Hasebe M."/>
            <person name="Lucas S."/>
            <person name="Mishler D.B."/>
            <person name="Reski R."/>
            <person name="Grigoriev I."/>
            <person name="Quatrano R.S."/>
            <person name="Boore J.L."/>
        </authorList>
    </citation>
    <scope>NUCLEOTIDE SEQUENCE [LARGE SCALE GENOMIC DNA]</scope>
    <source>
        <strain evidence="10 11">cv. Gransden 2004</strain>
    </source>
</reference>
<dbReference type="GO" id="GO:0006891">
    <property type="term" value="P:intra-Golgi vesicle-mediated transport"/>
    <property type="evidence" value="ECO:0007669"/>
    <property type="project" value="InterPro"/>
</dbReference>
<evidence type="ECO:0000313" key="9">
    <source>
        <dbReference type="EMBL" id="PNR30840.1"/>
    </source>
</evidence>
<evidence type="ECO:0000256" key="2">
    <source>
        <dbReference type="ARBA" id="ARBA00006653"/>
    </source>
</evidence>
<evidence type="ECO:0000256" key="4">
    <source>
        <dbReference type="ARBA" id="ARBA00022448"/>
    </source>
</evidence>
<accession>A0A2K1INJ7</accession>
<reference evidence="10" key="3">
    <citation type="submission" date="2020-12" db="UniProtKB">
        <authorList>
            <consortium name="EnsemblPlants"/>
        </authorList>
    </citation>
    <scope>IDENTIFICATION</scope>
</reference>
<evidence type="ECO:0000313" key="11">
    <source>
        <dbReference type="Proteomes" id="UP000006727"/>
    </source>
</evidence>
<keyword evidence="7" id="KW-0472">Membrane</keyword>
<evidence type="ECO:0000256" key="8">
    <source>
        <dbReference type="SAM" id="MobiDB-lite"/>
    </source>
</evidence>
<dbReference type="PaxDb" id="3218-PP1S71_272V6.1"/>
<comment type="similarity">
    <text evidence="2">Belongs to the COG1 family.</text>
</comment>
<dbReference type="GO" id="GO:0017119">
    <property type="term" value="C:Golgi transport complex"/>
    <property type="evidence" value="ECO:0007669"/>
    <property type="project" value="InterPro"/>
</dbReference>
<dbReference type="InterPro" id="IPR033370">
    <property type="entry name" value="COG1"/>
</dbReference>
<dbReference type="STRING" id="3218.A0A2K1INJ7"/>
<dbReference type="GO" id="GO:0015031">
    <property type="term" value="P:protein transport"/>
    <property type="evidence" value="ECO:0007669"/>
    <property type="project" value="UniProtKB-KW"/>
</dbReference>
<keyword evidence="5" id="KW-0653">Protein transport</keyword>
<dbReference type="AlphaFoldDB" id="A0A2K1INJ7"/>
<dbReference type="EnsemblPlants" id="Pp3c22_14630V3.1">
    <property type="protein sequence ID" value="Pp3c22_14630V3.1"/>
    <property type="gene ID" value="Pp3c22_14630"/>
</dbReference>
<dbReference type="GO" id="GO:0005794">
    <property type="term" value="C:Golgi apparatus"/>
    <property type="evidence" value="ECO:0000318"/>
    <property type="project" value="GO_Central"/>
</dbReference>
<dbReference type="GO" id="GO:0000139">
    <property type="term" value="C:Golgi membrane"/>
    <property type="evidence" value="ECO:0007669"/>
    <property type="project" value="UniProtKB-SubCell"/>
</dbReference>
<dbReference type="Proteomes" id="UP000006727">
    <property type="component" value="Chromosome 22"/>
</dbReference>
<evidence type="ECO:0000256" key="1">
    <source>
        <dbReference type="ARBA" id="ARBA00004395"/>
    </source>
</evidence>
<protein>
    <recommendedName>
        <fullName evidence="3">Conserved oligomeric Golgi complex subunit 1</fullName>
    </recommendedName>
</protein>
<dbReference type="OMA" id="WCRETMN"/>
<evidence type="ECO:0000256" key="7">
    <source>
        <dbReference type="ARBA" id="ARBA00023136"/>
    </source>
</evidence>
<organism evidence="9">
    <name type="scientific">Physcomitrium patens</name>
    <name type="common">Spreading-leaved earth moss</name>
    <name type="synonym">Physcomitrella patens</name>
    <dbReference type="NCBI Taxonomy" id="3218"/>
    <lineage>
        <taxon>Eukaryota</taxon>
        <taxon>Viridiplantae</taxon>
        <taxon>Streptophyta</taxon>
        <taxon>Embryophyta</taxon>
        <taxon>Bryophyta</taxon>
        <taxon>Bryophytina</taxon>
        <taxon>Bryopsida</taxon>
        <taxon>Funariidae</taxon>
        <taxon>Funariales</taxon>
        <taxon>Funariaceae</taxon>
        <taxon>Physcomitrium</taxon>
    </lineage>
</organism>
<evidence type="ECO:0000313" key="10">
    <source>
        <dbReference type="EnsemblPlants" id="Pp3c22_14630V3.1"/>
    </source>
</evidence>
<keyword evidence="6" id="KW-0333">Golgi apparatus</keyword>
<proteinExistence type="inferred from homology"/>
<gene>
    <name evidence="9" type="ORF">PHYPA_027156</name>
</gene>